<evidence type="ECO:0000256" key="3">
    <source>
        <dbReference type="ARBA" id="ARBA00022737"/>
    </source>
</evidence>
<keyword evidence="10" id="KW-1133">Transmembrane helix</keyword>
<keyword evidence="1" id="KW-0813">Transport</keyword>
<dbReference type="AlphaFoldDB" id="A0A6G0WTR5"/>
<dbReference type="GO" id="GO:1902495">
    <property type="term" value="C:transmembrane transporter complex"/>
    <property type="evidence" value="ECO:0007669"/>
    <property type="project" value="TreeGrafter"/>
</dbReference>
<feature type="transmembrane region" description="Helical" evidence="10">
    <location>
        <begin position="510"/>
        <end position="531"/>
    </location>
</feature>
<feature type="transmembrane region" description="Helical" evidence="10">
    <location>
        <begin position="702"/>
        <end position="724"/>
    </location>
</feature>
<keyword evidence="3" id="KW-0677">Repeat</keyword>
<feature type="transmembrane region" description="Helical" evidence="10">
    <location>
        <begin position="625"/>
        <end position="647"/>
    </location>
</feature>
<evidence type="ECO:0000256" key="2">
    <source>
        <dbReference type="ARBA" id="ARBA00022606"/>
    </source>
</evidence>
<feature type="transmembrane region" description="Helical" evidence="10">
    <location>
        <begin position="419"/>
        <end position="441"/>
    </location>
</feature>
<keyword evidence="2" id="KW-0716">Sensory transduction</keyword>
<dbReference type="VEuPathDB" id="FungiDB:AeMF1_012842"/>
<keyword evidence="7" id="KW-0407">Ion channel</keyword>
<dbReference type="InterPro" id="IPR002110">
    <property type="entry name" value="Ankyrin_rpt"/>
</dbReference>
<evidence type="ECO:0000313" key="12">
    <source>
        <dbReference type="Proteomes" id="UP000481153"/>
    </source>
</evidence>
<sequence length="988" mass="111492">MPAVDKALAELAWNEDWPEIRLRVESNHTPDLHELFFGMTVLHWACYYGNSDVVALLVQQTNIDINAPDTESGQTPLHWAVFKGSLPCIEALLDAGAIVHSRTKDGRTPLDLARTTPHTAIVQRLIQAGGDPGPSGRRLPARLSFIQRGDVVKVHEWLSMAPTSVDARAEEDRTPLMLAAGGGHFTIVELILKRSPDLDAQDSMGRTALMYAALAGHPLIVELLLGQFADIDLLDNEGLTVLGILDQTIKNMMNGPEKEKLERCASIIQKEAKYRDTSSIYRSKVRDQVLERLREGFDESVFKMAIQCDPALGRWMLNDCLIPSRHALAFHELEKVYGHKGIRKSALYTILKVSDNSFVTKKLCLNHIVIRRILQIKWELFGKRMYIEKILMYLLLLTCITVSATTSKNDLVKPTAMNSVFLFSILNFAIVCIFLVFGWLAAQMLRPKPLWCFTRYLVDGKVTSFDAGVSVTASNRSRAQWYILIGAIVLSILACIPAVWFLYIYATNEWYPRFNTVNIVLLACTTVYFLYLEIKGMANDYIAGFNPSKGGYSLRGSLYFRSVLNWCQVTVYLVILIFYVPWELGAFPVDPSHVATVHICLGTFLSLSLWAMSLQFLQVHPSAGYLLPMLSGLLGDVWNFILLYGVLQWGLSCAYMHIIKPPENGEAGYETWFRAFTFAYFVLVGEVDVEEKFGQSNHVVYAYGRFIVMVQVAISSVLLLNMLVATMNKRVLDGLQVAKIEALASYARFVLRLEGTLSPSEQSEIKYMADATGHASLHPTFYEPIVKPSEFSSPSDIEVVEGIQAQRQEWIYALEELQSMVLAEYKVLFAIYSQHEMDLQSSEQLVAAQFNFAMTKPHVNFLCVDETLTQLAAWIELHLKTLPVDEAHMYNMHTHVLPRFHQIGQVLAANARARVAPQPKSSTTIEETKQEMLAQIQAAEARGRQNALATQEYILQEMQRQNSQMQMKLLEMETRLSQLVQQQLTTRK</sequence>
<organism evidence="11 12">
    <name type="scientific">Aphanomyces euteiches</name>
    <dbReference type="NCBI Taxonomy" id="100861"/>
    <lineage>
        <taxon>Eukaryota</taxon>
        <taxon>Sar</taxon>
        <taxon>Stramenopiles</taxon>
        <taxon>Oomycota</taxon>
        <taxon>Saprolegniomycetes</taxon>
        <taxon>Saprolegniales</taxon>
        <taxon>Verrucalvaceae</taxon>
        <taxon>Aphanomyces</taxon>
    </lineage>
</organism>
<comment type="caution">
    <text evidence="11">The sequence shown here is derived from an EMBL/GenBank/DDBJ whole genome shotgun (WGS) entry which is preliminary data.</text>
</comment>
<evidence type="ECO:0000313" key="11">
    <source>
        <dbReference type="EMBL" id="KAF0730869.1"/>
    </source>
</evidence>
<dbReference type="SMART" id="SM00248">
    <property type="entry name" value="ANK"/>
    <property type="match status" value="5"/>
</dbReference>
<dbReference type="PANTHER" id="PTHR47143:SF1">
    <property type="entry name" value="ION_TRANS DOMAIN-CONTAINING PROTEIN"/>
    <property type="match status" value="1"/>
</dbReference>
<evidence type="ECO:0000256" key="6">
    <source>
        <dbReference type="ARBA" id="ARBA00023180"/>
    </source>
</evidence>
<evidence type="ECO:0000256" key="9">
    <source>
        <dbReference type="SAM" id="Coils"/>
    </source>
</evidence>
<evidence type="ECO:0000256" key="7">
    <source>
        <dbReference type="ARBA" id="ARBA00023303"/>
    </source>
</evidence>
<keyword evidence="6" id="KW-0325">Glycoprotein</keyword>
<dbReference type="GO" id="GO:0022857">
    <property type="term" value="F:transmembrane transporter activity"/>
    <property type="evidence" value="ECO:0007669"/>
    <property type="project" value="TreeGrafter"/>
</dbReference>
<dbReference type="InterPro" id="IPR052076">
    <property type="entry name" value="TRP_cation_channel"/>
</dbReference>
<feature type="repeat" description="ANK" evidence="8">
    <location>
        <begin position="72"/>
        <end position="104"/>
    </location>
</feature>
<keyword evidence="10" id="KW-0812">Transmembrane</keyword>
<dbReference type="Pfam" id="PF12796">
    <property type="entry name" value="Ank_2"/>
    <property type="match status" value="2"/>
</dbReference>
<feature type="repeat" description="ANK" evidence="8">
    <location>
        <begin position="204"/>
        <end position="236"/>
    </location>
</feature>
<accession>A0A6G0WTR5</accession>
<dbReference type="PROSITE" id="PS50088">
    <property type="entry name" value="ANK_REPEAT"/>
    <property type="match status" value="5"/>
</dbReference>
<keyword evidence="12" id="KW-1185">Reference proteome</keyword>
<dbReference type="EMBL" id="VJMJ01000149">
    <property type="protein sequence ID" value="KAF0730869.1"/>
    <property type="molecule type" value="Genomic_DNA"/>
</dbReference>
<dbReference type="InterPro" id="IPR036770">
    <property type="entry name" value="Ankyrin_rpt-contain_sf"/>
</dbReference>
<dbReference type="GO" id="GO:0034220">
    <property type="term" value="P:monoatomic ion transmembrane transport"/>
    <property type="evidence" value="ECO:0007669"/>
    <property type="project" value="UniProtKB-KW"/>
</dbReference>
<evidence type="ECO:0000256" key="8">
    <source>
        <dbReference type="PROSITE-ProRule" id="PRU00023"/>
    </source>
</evidence>
<protein>
    <submittedName>
        <fullName evidence="11">Uncharacterized protein</fullName>
    </submittedName>
</protein>
<feature type="transmembrane region" description="Helical" evidence="10">
    <location>
        <begin position="481"/>
        <end position="504"/>
    </location>
</feature>
<dbReference type="PANTHER" id="PTHR47143">
    <property type="entry name" value="TRANSIENT RECEPTOR POTENTIAL CATION CHANNEL PROTEIN PAINLESS"/>
    <property type="match status" value="1"/>
</dbReference>
<name>A0A6G0WTR5_9STRA</name>
<feature type="repeat" description="ANK" evidence="8">
    <location>
        <begin position="105"/>
        <end position="137"/>
    </location>
</feature>
<gene>
    <name evidence="11" type="ORF">Ae201684_011753</name>
</gene>
<dbReference type="PROSITE" id="PS50297">
    <property type="entry name" value="ANK_REP_REGION"/>
    <property type="match status" value="4"/>
</dbReference>
<feature type="coiled-coil region" evidence="9">
    <location>
        <begin position="922"/>
        <end position="982"/>
    </location>
</feature>
<feature type="transmembrane region" description="Helical" evidence="10">
    <location>
        <begin position="390"/>
        <end position="407"/>
    </location>
</feature>
<keyword evidence="10" id="KW-0472">Membrane</keyword>
<feature type="transmembrane region" description="Helical" evidence="10">
    <location>
        <begin position="563"/>
        <end position="582"/>
    </location>
</feature>
<keyword evidence="5" id="KW-0406">Ion transport</keyword>
<feature type="transmembrane region" description="Helical" evidence="10">
    <location>
        <begin position="594"/>
        <end position="613"/>
    </location>
</feature>
<dbReference type="Gene3D" id="1.25.40.20">
    <property type="entry name" value="Ankyrin repeat-containing domain"/>
    <property type="match status" value="2"/>
</dbReference>
<dbReference type="Proteomes" id="UP000481153">
    <property type="component" value="Unassembled WGS sequence"/>
</dbReference>
<feature type="repeat" description="ANK" evidence="8">
    <location>
        <begin position="171"/>
        <end position="203"/>
    </location>
</feature>
<dbReference type="SUPFAM" id="SSF48403">
    <property type="entry name" value="Ankyrin repeat"/>
    <property type="match status" value="1"/>
</dbReference>
<feature type="repeat" description="ANK" evidence="8">
    <location>
        <begin position="37"/>
        <end position="70"/>
    </location>
</feature>
<evidence type="ECO:0000256" key="10">
    <source>
        <dbReference type="SAM" id="Phobius"/>
    </source>
</evidence>
<proteinExistence type="predicted"/>
<evidence type="ECO:0000256" key="4">
    <source>
        <dbReference type="ARBA" id="ARBA00023043"/>
    </source>
</evidence>
<reference evidence="11 12" key="1">
    <citation type="submission" date="2019-07" db="EMBL/GenBank/DDBJ databases">
        <title>Genomics analysis of Aphanomyces spp. identifies a new class of oomycete effector associated with host adaptation.</title>
        <authorList>
            <person name="Gaulin E."/>
        </authorList>
    </citation>
    <scope>NUCLEOTIDE SEQUENCE [LARGE SCALE GENOMIC DNA]</scope>
    <source>
        <strain evidence="11 12">ATCC 201684</strain>
    </source>
</reference>
<keyword evidence="4 8" id="KW-0040">ANK repeat</keyword>
<evidence type="ECO:0000256" key="5">
    <source>
        <dbReference type="ARBA" id="ARBA00023065"/>
    </source>
</evidence>
<keyword evidence="9" id="KW-0175">Coiled coil</keyword>
<evidence type="ECO:0000256" key="1">
    <source>
        <dbReference type="ARBA" id="ARBA00022448"/>
    </source>
</evidence>